<name>A0AAX1Z552_CAMJU</name>
<dbReference type="AlphaFoldDB" id="A0AAX1Z552"/>
<dbReference type="EMBL" id="PQZD01000003">
    <property type="protein sequence ID" value="RTI48678.1"/>
    <property type="molecule type" value="Genomic_DNA"/>
</dbReference>
<reference evidence="1" key="2">
    <citation type="journal article" date="2019" name="Appl. Environ. Microbiol.">
        <title>Population genetics and characterization of Campylobacter jejuni isolates in western jackdaws and game birds in Finland.</title>
        <authorList>
            <person name="Kovanen S."/>
            <person name="Rossi M."/>
            <person name="Pohja-Mykra M."/>
            <person name="Nieminen T."/>
            <person name="Raunio-Saarnisto M."/>
            <person name="Sauvala M."/>
            <person name="Fredriksson-Ahomaa M."/>
            <person name="Hanninen M.L."/>
            <person name="Kivisto R."/>
        </authorList>
    </citation>
    <scope>NUCLEOTIDE SEQUENCE</scope>
    <source>
        <strain evidence="1">SO-26</strain>
    </source>
</reference>
<reference evidence="1" key="1">
    <citation type="submission" date="2018-01" db="EMBL/GenBank/DDBJ databases">
        <authorList>
            <person name="Kovanen S."/>
            <person name="Nieminen T."/>
            <person name="Pohja-Mykra M."/>
            <person name="Raunio-Saarnisto M."/>
            <person name="Sauvala M."/>
            <person name="Fredriksson-Ahomaa M."/>
            <person name="Hanninen M.-L."/>
            <person name="Kivisto R."/>
        </authorList>
    </citation>
    <scope>NUCLEOTIDE SEQUENCE</scope>
    <source>
        <strain evidence="1">SO-26</strain>
    </source>
</reference>
<proteinExistence type="predicted"/>
<evidence type="ECO:0008006" key="3">
    <source>
        <dbReference type="Google" id="ProtNLM"/>
    </source>
</evidence>
<accession>A0AAX1Z552</accession>
<evidence type="ECO:0000313" key="1">
    <source>
        <dbReference type="EMBL" id="RTI48678.1"/>
    </source>
</evidence>
<comment type="caution">
    <text evidence="1">The sequence shown here is derived from an EMBL/GenBank/DDBJ whole genome shotgun (WGS) entry which is preliminary data.</text>
</comment>
<dbReference type="RefSeq" id="WP_126262950.1">
    <property type="nucleotide sequence ID" value="NZ_PQZD01000003.1"/>
</dbReference>
<evidence type="ECO:0000313" key="2">
    <source>
        <dbReference type="Proteomes" id="UP000287197"/>
    </source>
</evidence>
<protein>
    <recommendedName>
        <fullName evidence="3">Phage tail protein</fullName>
    </recommendedName>
</protein>
<gene>
    <name evidence="1" type="ORF">C3I27_04440</name>
</gene>
<sequence length="488" mass="53384">MAEKETIKVTQIPEPPQSTMGVQEFNDKADSSLSAFPTLVDELNAIGIDVSKIYNKFGKDYVTLSTAQNITGVKNFTKLPTTAINPTDESELVRLGYVKALSDDIANQIPSGTGGATDSGRDYTSARRIAMVMGHPREITNTGTLAKYGSLANTHCGFVTSSFKLRNSRTNQEYETGSIGRGSLNLVRAGRLNNITYALYQLGKPQGSQIVTEIDTVRTEEDLENVDIDDTQVLLKFKSSLFSSPTALLTPGTAVDTGIDLSTDFSPIDFTIEIVKGVELVIHEFRATNGSSGGTKLIVPMYEYKLNATSISNSDRTTEGSVIVNLGYTNLLPHSIDITLYSVNYKYDNTFRYVNANNSYAMNYDYPIVSKYYADRLMILSGRAVPSGYSTNVNDLMLTNKGYVDYMIKANGQPKLLVLNTDYTIAATDNPSLGAYKITMRSKVLNAVTTTTANVETLCVRVFNDDGTIRAIYIDVNTGYKVIGQVLL</sequence>
<organism evidence="1 2">
    <name type="scientific">Campylobacter jejuni</name>
    <dbReference type="NCBI Taxonomy" id="197"/>
    <lineage>
        <taxon>Bacteria</taxon>
        <taxon>Pseudomonadati</taxon>
        <taxon>Campylobacterota</taxon>
        <taxon>Epsilonproteobacteria</taxon>
        <taxon>Campylobacterales</taxon>
        <taxon>Campylobacteraceae</taxon>
        <taxon>Campylobacter</taxon>
    </lineage>
</organism>
<dbReference type="Proteomes" id="UP000287197">
    <property type="component" value="Unassembled WGS sequence"/>
</dbReference>